<evidence type="ECO:0000256" key="1">
    <source>
        <dbReference type="ARBA" id="ARBA00006484"/>
    </source>
</evidence>
<dbReference type="InterPro" id="IPR002347">
    <property type="entry name" value="SDR_fam"/>
</dbReference>
<dbReference type="InterPro" id="IPR036291">
    <property type="entry name" value="NAD(P)-bd_dom_sf"/>
</dbReference>
<dbReference type="Pfam" id="PF00106">
    <property type="entry name" value="adh_short"/>
    <property type="match status" value="1"/>
</dbReference>
<evidence type="ECO:0000256" key="3">
    <source>
        <dbReference type="RuleBase" id="RU000363"/>
    </source>
</evidence>
<dbReference type="InterPro" id="IPR020904">
    <property type="entry name" value="Sc_DH/Rdtase_CS"/>
</dbReference>
<evidence type="ECO:0000313" key="5">
    <source>
        <dbReference type="Proteomes" id="UP000664382"/>
    </source>
</evidence>
<dbReference type="Gene3D" id="3.40.50.720">
    <property type="entry name" value="NAD(P)-binding Rossmann-like Domain"/>
    <property type="match status" value="1"/>
</dbReference>
<name>A0A939S912_9MICO</name>
<dbReference type="PANTHER" id="PTHR42760">
    <property type="entry name" value="SHORT-CHAIN DEHYDROGENASES/REDUCTASES FAMILY MEMBER"/>
    <property type="match status" value="1"/>
</dbReference>
<dbReference type="CDD" id="cd05233">
    <property type="entry name" value="SDR_c"/>
    <property type="match status" value="1"/>
</dbReference>
<organism evidence="4 5">
    <name type="scientific">Leucobacter weissii</name>
    <dbReference type="NCBI Taxonomy" id="1983706"/>
    <lineage>
        <taxon>Bacteria</taxon>
        <taxon>Bacillati</taxon>
        <taxon>Actinomycetota</taxon>
        <taxon>Actinomycetes</taxon>
        <taxon>Micrococcales</taxon>
        <taxon>Microbacteriaceae</taxon>
        <taxon>Leucobacter</taxon>
    </lineage>
</organism>
<evidence type="ECO:0000313" key="4">
    <source>
        <dbReference type="EMBL" id="MBO1900447.1"/>
    </source>
</evidence>
<keyword evidence="2" id="KW-0560">Oxidoreductase</keyword>
<dbReference type="PRINTS" id="PR00080">
    <property type="entry name" value="SDRFAMILY"/>
</dbReference>
<sequence length="235" mass="24722">MSESEGRGGAAVITGASRGLGFSCAQRFLAEGWRVVGLDVSPPPADLADHSRFEGYQADVADTEAVAAVFRRLAEAGVRPAVLVNAAGMYPATCFGSATIEDFRRIFDLNVWGTVNVSQAFVEIAVSPASIVNIASRDVYRPPLHQYLYAASKAAIVNLTTGAAQALLERGIRVNAVSPPNIATEALRAIYGEMPVDAVEVETISSVVWELAIGGNMGAVNGQVVRVPGLGEIDY</sequence>
<dbReference type="AlphaFoldDB" id="A0A939S912"/>
<dbReference type="PROSITE" id="PS00061">
    <property type="entry name" value="ADH_SHORT"/>
    <property type="match status" value="1"/>
</dbReference>
<accession>A0A939S912</accession>
<dbReference type="RefSeq" id="WP_208095082.1">
    <property type="nucleotide sequence ID" value="NZ_JAGDYM010000001.1"/>
</dbReference>
<dbReference type="PANTHER" id="PTHR42760:SF115">
    <property type="entry name" value="3-OXOACYL-[ACYL-CARRIER-PROTEIN] REDUCTASE FABG"/>
    <property type="match status" value="1"/>
</dbReference>
<proteinExistence type="inferred from homology"/>
<protein>
    <submittedName>
        <fullName evidence="4">SDR family oxidoreductase</fullName>
    </submittedName>
</protein>
<dbReference type="PRINTS" id="PR00081">
    <property type="entry name" value="GDHRDH"/>
</dbReference>
<comment type="caution">
    <text evidence="4">The sequence shown here is derived from an EMBL/GenBank/DDBJ whole genome shotgun (WGS) entry which is preliminary data.</text>
</comment>
<evidence type="ECO:0000256" key="2">
    <source>
        <dbReference type="ARBA" id="ARBA00023002"/>
    </source>
</evidence>
<keyword evidence="5" id="KW-1185">Reference proteome</keyword>
<dbReference type="GO" id="GO:0016616">
    <property type="term" value="F:oxidoreductase activity, acting on the CH-OH group of donors, NAD or NADP as acceptor"/>
    <property type="evidence" value="ECO:0007669"/>
    <property type="project" value="TreeGrafter"/>
</dbReference>
<dbReference type="EMBL" id="JAGDYM010000001">
    <property type="protein sequence ID" value="MBO1900447.1"/>
    <property type="molecule type" value="Genomic_DNA"/>
</dbReference>
<gene>
    <name evidence="4" type="ORF">J4H92_00595</name>
</gene>
<dbReference type="SUPFAM" id="SSF51735">
    <property type="entry name" value="NAD(P)-binding Rossmann-fold domains"/>
    <property type="match status" value="1"/>
</dbReference>
<reference evidence="4" key="1">
    <citation type="submission" date="2021-03" db="EMBL/GenBank/DDBJ databases">
        <title>Leucobacter chromiisoli sp. nov., isolated from chromium-containing soil of chemical plant.</title>
        <authorList>
            <person name="Xu Z."/>
        </authorList>
    </citation>
    <scope>NUCLEOTIDE SEQUENCE</scope>
    <source>
        <strain evidence="4">S27</strain>
    </source>
</reference>
<comment type="similarity">
    <text evidence="1 3">Belongs to the short-chain dehydrogenases/reductases (SDR) family.</text>
</comment>
<dbReference type="Proteomes" id="UP000664382">
    <property type="component" value="Unassembled WGS sequence"/>
</dbReference>